<dbReference type="InterPro" id="IPR006059">
    <property type="entry name" value="SBP"/>
</dbReference>
<name>A0A8J6I133_9FIRM</name>
<comment type="similarity">
    <text evidence="1">Belongs to the bacterial solute-binding protein 1 family.</text>
</comment>
<sequence length="415" mass="47061">MKRFRFILLVAAFGLLALIAHAAEKNPPPVNLVFYTPAEDASGAIRALINRFNAENQKIQVEHRTLSWSSDDCRNFYVSAFSARDNSFDVFSADIIWVSEFASAGWIEPLDSFFSVEERKFFLPGPIEGCTYQNQIWAVPWFTDSGVLFYRSDLLDQPPRTWAELVAVAQEKIAAGEVEYGYVFPGNQYEGLVCHGLELIWSNGGRILDGERVAINTPQATSALKILVKMLDLGLAPADVLWYQEEDARLFYQDGRALFLRNWPYAWALMNKEGSRIRGKFKMAPLPKGPQGTVGSGCLGGWNLMINRQSRYKEAAWQFIKYLTSFEAQKFHAMVGGRLPTRISVYQDEEVQNVNPYYPELLPHFLASKPRPVSPYYPALSEIMQVNFHRALSGLISAEEAIANIEREMKKLYPN</sequence>
<dbReference type="AlphaFoldDB" id="A0A8J6I133"/>
<reference evidence="5" key="1">
    <citation type="submission" date="2020-06" db="EMBL/GenBank/DDBJ databases">
        <title>Novel chitinolytic bacterium.</title>
        <authorList>
            <person name="Ungkulpasvich U."/>
            <person name="Kosugi A."/>
            <person name="Uke A."/>
        </authorList>
    </citation>
    <scope>NUCLEOTIDE SEQUENCE</scope>
    <source>
        <strain evidence="5">UUS1-1</strain>
    </source>
</reference>
<dbReference type="PANTHER" id="PTHR43649">
    <property type="entry name" value="ARABINOSE-BINDING PROTEIN-RELATED"/>
    <property type="match status" value="1"/>
</dbReference>
<protein>
    <submittedName>
        <fullName evidence="5">ABC transporter substrate-binding protein</fullName>
    </submittedName>
</protein>
<evidence type="ECO:0000256" key="4">
    <source>
        <dbReference type="SAM" id="SignalP"/>
    </source>
</evidence>
<dbReference type="EMBL" id="JAAKDE010000004">
    <property type="protein sequence ID" value="MBA2132367.1"/>
    <property type="molecule type" value="Genomic_DNA"/>
</dbReference>
<dbReference type="InterPro" id="IPR050490">
    <property type="entry name" value="Bact_solute-bd_prot1"/>
</dbReference>
<dbReference type="RefSeq" id="WP_181338823.1">
    <property type="nucleotide sequence ID" value="NZ_JAAKDE010000004.1"/>
</dbReference>
<evidence type="ECO:0000313" key="6">
    <source>
        <dbReference type="Proteomes" id="UP000657177"/>
    </source>
</evidence>
<gene>
    <name evidence="5" type="ORF">G5B42_02230</name>
</gene>
<comment type="caution">
    <text evidence="5">The sequence shown here is derived from an EMBL/GenBank/DDBJ whole genome shotgun (WGS) entry which is preliminary data.</text>
</comment>
<dbReference type="Gene3D" id="3.40.190.10">
    <property type="entry name" value="Periplasmic binding protein-like II"/>
    <property type="match status" value="2"/>
</dbReference>
<accession>A0A8J6I133</accession>
<keyword evidence="6" id="KW-1185">Reference proteome</keyword>
<dbReference type="SUPFAM" id="SSF53850">
    <property type="entry name" value="Periplasmic binding protein-like II"/>
    <property type="match status" value="1"/>
</dbReference>
<keyword evidence="2" id="KW-0813">Transport</keyword>
<dbReference type="Proteomes" id="UP000657177">
    <property type="component" value="Unassembled WGS sequence"/>
</dbReference>
<evidence type="ECO:0000256" key="2">
    <source>
        <dbReference type="ARBA" id="ARBA00022448"/>
    </source>
</evidence>
<evidence type="ECO:0000313" key="5">
    <source>
        <dbReference type="EMBL" id="MBA2132367.1"/>
    </source>
</evidence>
<dbReference type="CDD" id="cd14750">
    <property type="entry name" value="PBP2_TMBP"/>
    <property type="match status" value="1"/>
</dbReference>
<feature type="chain" id="PRO_5035246965" evidence="4">
    <location>
        <begin position="23"/>
        <end position="415"/>
    </location>
</feature>
<feature type="signal peptide" evidence="4">
    <location>
        <begin position="1"/>
        <end position="22"/>
    </location>
</feature>
<proteinExistence type="inferred from homology"/>
<organism evidence="5 6">
    <name type="scientific">Capillibacterium thermochitinicola</name>
    <dbReference type="NCBI Taxonomy" id="2699427"/>
    <lineage>
        <taxon>Bacteria</taxon>
        <taxon>Bacillati</taxon>
        <taxon>Bacillota</taxon>
        <taxon>Capillibacterium</taxon>
    </lineage>
</organism>
<keyword evidence="3 4" id="KW-0732">Signal</keyword>
<dbReference type="Pfam" id="PF01547">
    <property type="entry name" value="SBP_bac_1"/>
    <property type="match status" value="1"/>
</dbReference>
<dbReference type="PANTHER" id="PTHR43649:SF34">
    <property type="entry name" value="ABC TRANSPORTER PERIPLASMIC-BINDING PROTEIN YCJN-RELATED"/>
    <property type="match status" value="1"/>
</dbReference>
<evidence type="ECO:0000256" key="1">
    <source>
        <dbReference type="ARBA" id="ARBA00008520"/>
    </source>
</evidence>
<evidence type="ECO:0000256" key="3">
    <source>
        <dbReference type="ARBA" id="ARBA00022729"/>
    </source>
</evidence>